<gene>
    <name evidence="1" type="ORF">LOK82_09775</name>
</gene>
<name>A0AAW6HWR5_XYLFS</name>
<dbReference type="EMBL" id="JAJKGN010000002">
    <property type="protein sequence ID" value="MDC6408897.1"/>
    <property type="molecule type" value="Genomic_DNA"/>
</dbReference>
<organism evidence="1 2">
    <name type="scientific">Xylella fastidiosa subsp. multiplex</name>
    <dbReference type="NCBI Taxonomy" id="644357"/>
    <lineage>
        <taxon>Bacteria</taxon>
        <taxon>Pseudomonadati</taxon>
        <taxon>Pseudomonadota</taxon>
        <taxon>Gammaproteobacteria</taxon>
        <taxon>Lysobacterales</taxon>
        <taxon>Lysobacteraceae</taxon>
        <taxon>Xylella</taxon>
    </lineage>
</organism>
<reference evidence="1" key="2">
    <citation type="journal article" date="2023" name="Commun. Biol.">
        <title>Suspicions of two bridgehead invasions of Xylella fastidiosa subsp. multiplex in France.</title>
        <authorList>
            <person name="Dupas E."/>
            <person name="Durand K."/>
            <person name="Rieux A."/>
            <person name="Briand M."/>
            <person name="Pruvost O."/>
            <person name="Cunty A."/>
            <person name="Denance N."/>
            <person name="Donnadieu C."/>
            <person name="Legendre B."/>
            <person name="Lopez-Roques C."/>
            <person name="Cesbron S."/>
            <person name="Ravigne V."/>
            <person name="Jacques M.A."/>
        </authorList>
    </citation>
    <scope>NUCLEOTIDE SEQUENCE</scope>
    <source>
        <strain evidence="1">CFBP8070</strain>
    </source>
</reference>
<dbReference type="AlphaFoldDB" id="A0AAW6HWR5"/>
<evidence type="ECO:0000313" key="2">
    <source>
        <dbReference type="Proteomes" id="UP001220702"/>
    </source>
</evidence>
<sequence length="36" mass="4034">MKRGGRGREWTFDTAVVAAGYVTKRRRSGGWSGGRY</sequence>
<reference evidence="1" key="1">
    <citation type="submission" date="2021-11" db="EMBL/GenBank/DDBJ databases">
        <authorList>
            <person name="Denance N."/>
            <person name="Briand M."/>
            <person name="Dupas E."/>
            <person name="Durand K."/>
            <person name="Legendre B."/>
            <person name="Cunty A."/>
            <person name="Donnadieu C."/>
            <person name="Lopez Roques C."/>
            <person name="Cesbron S."/>
            <person name="Jacques M.A."/>
        </authorList>
    </citation>
    <scope>NUCLEOTIDE SEQUENCE</scope>
    <source>
        <strain evidence="1">CFBP8070</strain>
    </source>
</reference>
<evidence type="ECO:0000313" key="1">
    <source>
        <dbReference type="EMBL" id="MDC6408897.1"/>
    </source>
</evidence>
<protein>
    <submittedName>
        <fullName evidence="1">Terminase small subunit</fullName>
    </submittedName>
</protein>
<dbReference type="Proteomes" id="UP001220702">
    <property type="component" value="Unassembled WGS sequence"/>
</dbReference>
<comment type="caution">
    <text evidence="1">The sequence shown here is derived from an EMBL/GenBank/DDBJ whole genome shotgun (WGS) entry which is preliminary data.</text>
</comment>
<accession>A0AAW6HWR5</accession>
<proteinExistence type="predicted"/>